<dbReference type="InterPro" id="IPR036390">
    <property type="entry name" value="WH_DNA-bd_sf"/>
</dbReference>
<dbReference type="SUPFAM" id="SSF46785">
    <property type="entry name" value="Winged helix' DNA-binding domain"/>
    <property type="match status" value="1"/>
</dbReference>
<organism evidence="2 3">
    <name type="scientific">Actinomadura barringtoniae</name>
    <dbReference type="NCBI Taxonomy" id="1427535"/>
    <lineage>
        <taxon>Bacteria</taxon>
        <taxon>Bacillati</taxon>
        <taxon>Actinomycetota</taxon>
        <taxon>Actinomycetes</taxon>
        <taxon>Streptosporangiales</taxon>
        <taxon>Thermomonosporaceae</taxon>
        <taxon>Actinomadura</taxon>
    </lineage>
</organism>
<dbReference type="Gene3D" id="1.10.10.10">
    <property type="entry name" value="Winged helix-like DNA-binding domain superfamily/Winged helix DNA-binding domain"/>
    <property type="match status" value="1"/>
</dbReference>
<proteinExistence type="predicted"/>
<dbReference type="InterPro" id="IPR036388">
    <property type="entry name" value="WH-like_DNA-bd_sf"/>
</dbReference>
<dbReference type="AlphaFoldDB" id="A0A939PKW1"/>
<evidence type="ECO:0000313" key="2">
    <source>
        <dbReference type="EMBL" id="MBO2454187.1"/>
    </source>
</evidence>
<dbReference type="Proteomes" id="UP000669179">
    <property type="component" value="Unassembled WGS sequence"/>
</dbReference>
<dbReference type="EMBL" id="JAGEOJ010000025">
    <property type="protein sequence ID" value="MBO2454187.1"/>
    <property type="molecule type" value="Genomic_DNA"/>
</dbReference>
<keyword evidence="3" id="KW-1185">Reference proteome</keyword>
<comment type="caution">
    <text evidence="2">The sequence shown here is derived from an EMBL/GenBank/DDBJ whole genome shotgun (WGS) entry which is preliminary data.</text>
</comment>
<feature type="region of interest" description="Disordered" evidence="1">
    <location>
        <begin position="73"/>
        <end position="116"/>
    </location>
</feature>
<protein>
    <submittedName>
        <fullName evidence="2">Uncharacterized protein</fullName>
    </submittedName>
</protein>
<feature type="compositionally biased region" description="Gly residues" evidence="1">
    <location>
        <begin position="101"/>
        <end position="116"/>
    </location>
</feature>
<evidence type="ECO:0000313" key="3">
    <source>
        <dbReference type="Proteomes" id="UP000669179"/>
    </source>
</evidence>
<dbReference type="RefSeq" id="WP_208262399.1">
    <property type="nucleotide sequence ID" value="NZ_JAGEOJ010000025.1"/>
</dbReference>
<evidence type="ECO:0000256" key="1">
    <source>
        <dbReference type="SAM" id="MobiDB-lite"/>
    </source>
</evidence>
<name>A0A939PKW1_9ACTN</name>
<accession>A0A939PKW1</accession>
<reference evidence="2" key="1">
    <citation type="submission" date="2021-03" db="EMBL/GenBank/DDBJ databases">
        <authorList>
            <person name="Kanchanasin P."/>
            <person name="Saeng-In P."/>
            <person name="Phongsopitanun W."/>
            <person name="Yuki M."/>
            <person name="Kudo T."/>
            <person name="Ohkuma M."/>
            <person name="Tanasupawat S."/>
        </authorList>
    </citation>
    <scope>NUCLEOTIDE SEQUENCE</scope>
    <source>
        <strain evidence="2">GKU 128</strain>
    </source>
</reference>
<gene>
    <name evidence="2" type="ORF">J4573_44365</name>
</gene>
<sequence length="116" mass="12353">MPYVSEQLKAKISDFLAGQAQPVRLWDLARAIGYSADQTRHALNLLVDEGAVERLDGASTAYFNPAHARVTRGFAQNRTRPAYRYQVPRPSSRSGPEAGAGQPGSSGGEVRGAGGP</sequence>